<keyword evidence="3" id="KW-1185">Reference proteome</keyword>
<dbReference type="EMBL" id="FJOG01000035">
    <property type="protein sequence ID" value="CZR66238.1"/>
    <property type="molecule type" value="Genomic_DNA"/>
</dbReference>
<feature type="region of interest" description="Disordered" evidence="1">
    <location>
        <begin position="88"/>
        <end position="112"/>
    </location>
</feature>
<proteinExistence type="predicted"/>
<name>A0A1L7XMI5_9HELO</name>
<gene>
    <name evidence="2" type="ORF">PAC_16139</name>
</gene>
<reference evidence="2 3" key="1">
    <citation type="submission" date="2016-03" db="EMBL/GenBank/DDBJ databases">
        <authorList>
            <person name="Ploux O."/>
        </authorList>
    </citation>
    <scope>NUCLEOTIDE SEQUENCE [LARGE SCALE GENOMIC DNA]</scope>
    <source>
        <strain evidence="2 3">UAMH 11012</strain>
    </source>
</reference>
<sequence>MEHHRSSALDEGCLSRMPSHDPLKNEDNKENTVPQSAKCIPTITIFACGHGSQRIAHMTCNGAPPRQRYCNNMATNPRVRHEQLKKEQEAVGCPKGLKPSPEQSRAFKSSPSIATPIRIPAWVHEVVKGAREEDEWDNVDDEKDVEASGLEDGEEWVLDMN</sequence>
<feature type="region of interest" description="Disordered" evidence="1">
    <location>
        <begin position="1"/>
        <end position="32"/>
    </location>
</feature>
<evidence type="ECO:0000313" key="2">
    <source>
        <dbReference type="EMBL" id="CZR66238.1"/>
    </source>
</evidence>
<accession>A0A1L7XMI5</accession>
<evidence type="ECO:0000313" key="3">
    <source>
        <dbReference type="Proteomes" id="UP000184330"/>
    </source>
</evidence>
<dbReference type="OrthoDB" id="10499228at2759"/>
<feature type="compositionally biased region" description="Polar residues" evidence="1">
    <location>
        <begin position="101"/>
        <end position="112"/>
    </location>
</feature>
<organism evidence="2 3">
    <name type="scientific">Phialocephala subalpina</name>
    <dbReference type="NCBI Taxonomy" id="576137"/>
    <lineage>
        <taxon>Eukaryota</taxon>
        <taxon>Fungi</taxon>
        <taxon>Dikarya</taxon>
        <taxon>Ascomycota</taxon>
        <taxon>Pezizomycotina</taxon>
        <taxon>Leotiomycetes</taxon>
        <taxon>Helotiales</taxon>
        <taxon>Mollisiaceae</taxon>
        <taxon>Phialocephala</taxon>
        <taxon>Phialocephala fortinii species complex</taxon>
    </lineage>
</organism>
<feature type="compositionally biased region" description="Basic and acidic residues" evidence="1">
    <location>
        <begin position="18"/>
        <end position="30"/>
    </location>
</feature>
<dbReference type="Proteomes" id="UP000184330">
    <property type="component" value="Unassembled WGS sequence"/>
</dbReference>
<dbReference type="AlphaFoldDB" id="A0A1L7XMI5"/>
<feature type="region of interest" description="Disordered" evidence="1">
    <location>
        <begin position="133"/>
        <end position="161"/>
    </location>
</feature>
<evidence type="ECO:0000256" key="1">
    <source>
        <dbReference type="SAM" id="MobiDB-lite"/>
    </source>
</evidence>
<protein>
    <submittedName>
        <fullName evidence="2">Uncharacterized protein</fullName>
    </submittedName>
</protein>